<dbReference type="Proteomes" id="UP000231878">
    <property type="component" value="Unassembled WGS sequence"/>
</dbReference>
<evidence type="ECO:0000313" key="3">
    <source>
        <dbReference type="Proteomes" id="UP000231878"/>
    </source>
</evidence>
<name>A0AAX0U1J3_BURPE</name>
<evidence type="ECO:0000313" key="2">
    <source>
        <dbReference type="EMBL" id="PJO62249.1"/>
    </source>
</evidence>
<evidence type="ECO:0000256" key="1">
    <source>
        <dbReference type="SAM" id="MobiDB-lite"/>
    </source>
</evidence>
<proteinExistence type="predicted"/>
<comment type="caution">
    <text evidence="2">The sequence shown here is derived from an EMBL/GenBank/DDBJ whole genome shotgun (WGS) entry which is preliminary data.</text>
</comment>
<dbReference type="AlphaFoldDB" id="A0AAX0U1J3"/>
<feature type="compositionally biased region" description="Basic residues" evidence="1">
    <location>
        <begin position="34"/>
        <end position="47"/>
    </location>
</feature>
<feature type="region of interest" description="Disordered" evidence="1">
    <location>
        <begin position="1"/>
        <end position="52"/>
    </location>
</feature>
<dbReference type="EMBL" id="PHRB01000050">
    <property type="protein sequence ID" value="PJO62249.1"/>
    <property type="molecule type" value="Genomic_DNA"/>
</dbReference>
<feature type="non-terminal residue" evidence="2">
    <location>
        <position position="109"/>
    </location>
</feature>
<organism evidence="2 3">
    <name type="scientific">Burkholderia pseudomallei</name>
    <name type="common">Pseudomonas pseudomallei</name>
    <dbReference type="NCBI Taxonomy" id="28450"/>
    <lineage>
        <taxon>Bacteria</taxon>
        <taxon>Pseudomonadati</taxon>
        <taxon>Pseudomonadota</taxon>
        <taxon>Betaproteobacteria</taxon>
        <taxon>Burkholderiales</taxon>
        <taxon>Burkholderiaceae</taxon>
        <taxon>Burkholderia</taxon>
        <taxon>pseudomallei group</taxon>
    </lineage>
</organism>
<accession>A0AAX0U1J3</accession>
<sequence>MSVMRVARSAARGGATGNGRIVAKNARAGEGRRRERVRPARARHRPLRPFGQATFCSGVPAPGAAAARSPAGCAGGVARYRSAWGNRLPAACRLPPVACRLPPAAHRPP</sequence>
<gene>
    <name evidence="2" type="ORF">CWD88_32260</name>
</gene>
<reference evidence="2 3" key="1">
    <citation type="submission" date="2017-11" db="EMBL/GenBank/DDBJ databases">
        <title>Molecular characterization of Burkholderia pseudomallei and closely related isolates from Vietnam.</title>
        <authorList>
            <person name="Ustinov D.V."/>
            <person name="Antonov A.S."/>
            <person name="Avdusheva E.F."/>
            <person name="Shpak I.M."/>
            <person name="Zakharova I.B."/>
            <person name="Thi L.A."/>
            <person name="Teteryatnikova N."/>
            <person name="Lopasteyskaya Y.A."/>
            <person name="Kuzyutina J.A."/>
            <person name="Ngo T.N."/>
            <person name="Victorov D.V."/>
        </authorList>
    </citation>
    <scope>NUCLEOTIDE SEQUENCE [LARGE SCALE GENOMIC DNA]</scope>
    <source>
        <strain evidence="2 3">V1512</strain>
    </source>
</reference>
<protein>
    <submittedName>
        <fullName evidence="2">Peptide chain release factor 1</fullName>
    </submittedName>
</protein>